<feature type="transmembrane region" description="Helical" evidence="1">
    <location>
        <begin position="7"/>
        <end position="25"/>
    </location>
</feature>
<name>A0A0F9GB23_9ZZZZ</name>
<accession>A0A0F9GB23</accession>
<protein>
    <submittedName>
        <fullName evidence="2">Uncharacterized protein</fullName>
    </submittedName>
</protein>
<feature type="transmembrane region" description="Helical" evidence="1">
    <location>
        <begin position="93"/>
        <end position="110"/>
    </location>
</feature>
<reference evidence="2" key="1">
    <citation type="journal article" date="2015" name="Nature">
        <title>Complex archaea that bridge the gap between prokaryotes and eukaryotes.</title>
        <authorList>
            <person name="Spang A."/>
            <person name="Saw J.H."/>
            <person name="Jorgensen S.L."/>
            <person name="Zaremba-Niedzwiedzka K."/>
            <person name="Martijn J."/>
            <person name="Lind A.E."/>
            <person name="van Eijk R."/>
            <person name="Schleper C."/>
            <person name="Guy L."/>
            <person name="Ettema T.J."/>
        </authorList>
    </citation>
    <scope>NUCLEOTIDE SEQUENCE</scope>
</reference>
<evidence type="ECO:0000313" key="2">
    <source>
        <dbReference type="EMBL" id="KKL95963.1"/>
    </source>
</evidence>
<dbReference type="AlphaFoldDB" id="A0A0F9GB23"/>
<proteinExistence type="predicted"/>
<dbReference type="EMBL" id="LAZR01018553">
    <property type="protein sequence ID" value="KKL95963.1"/>
    <property type="molecule type" value="Genomic_DNA"/>
</dbReference>
<evidence type="ECO:0000256" key="1">
    <source>
        <dbReference type="SAM" id="Phobius"/>
    </source>
</evidence>
<comment type="caution">
    <text evidence="2">The sequence shown here is derived from an EMBL/GenBank/DDBJ whole genome shotgun (WGS) entry which is preliminary data.</text>
</comment>
<gene>
    <name evidence="2" type="ORF">LCGC14_1849320</name>
</gene>
<keyword evidence="1" id="KW-0472">Membrane</keyword>
<organism evidence="2">
    <name type="scientific">marine sediment metagenome</name>
    <dbReference type="NCBI Taxonomy" id="412755"/>
    <lineage>
        <taxon>unclassified sequences</taxon>
        <taxon>metagenomes</taxon>
        <taxon>ecological metagenomes</taxon>
    </lineage>
</organism>
<keyword evidence="1" id="KW-1133">Transmembrane helix</keyword>
<keyword evidence="1" id="KW-0812">Transmembrane</keyword>
<sequence length="132" mass="15856">MKTVNKIYWGLRILVIIGWLTFFFYNLHVVRFLGQEYNKDPSNFVFFDSEQHRESYKTTIIFPKPWIDEASLIGQCKPAVYMNDFYFSKIDPILRWVFLLIILTIAIRIPPEEWVAMKDKINKWGDKIEIDD</sequence>